<protein>
    <submittedName>
        <fullName evidence="8">Site-specific integrase</fullName>
    </submittedName>
</protein>
<evidence type="ECO:0000313" key="9">
    <source>
        <dbReference type="Proteomes" id="UP000618952"/>
    </source>
</evidence>
<name>A0ABR7QQA3_9FLAO</name>
<dbReference type="PROSITE" id="PS51900">
    <property type="entry name" value="CB"/>
    <property type="match status" value="1"/>
</dbReference>
<comment type="caution">
    <text evidence="8">The sequence shown here is derived from an EMBL/GenBank/DDBJ whole genome shotgun (WGS) entry which is preliminary data.</text>
</comment>
<dbReference type="InterPro" id="IPR002104">
    <property type="entry name" value="Integrase_catalytic"/>
</dbReference>
<keyword evidence="3" id="KW-0233">DNA recombination</keyword>
<evidence type="ECO:0000256" key="5">
    <source>
        <dbReference type="SAM" id="MobiDB-lite"/>
    </source>
</evidence>
<keyword evidence="1" id="KW-0229">DNA integration</keyword>
<keyword evidence="2 4" id="KW-0238">DNA-binding</keyword>
<accession>A0ABR7QQA3</accession>
<dbReference type="PROSITE" id="PS51898">
    <property type="entry name" value="TYR_RECOMBINASE"/>
    <property type="match status" value="1"/>
</dbReference>
<sequence>MATFYEIVTFEHKSEHVLEHNLSNKKNFSLPKIYTAKGDLSKRWYVYFTFRNPKTQKLERMKNVYGKANLYKTKEDRLAVLTVYRRNLLKLLREGYDPFKNNNDLHNTKKDQISPENQSVSQVSTVPTQSIANQLKKVAEKSLKEAFDYGLNLKKHQVNDRTFQDYGYKINRFLLFIAKHNPQIKTIDQLNKKMVLDFLNDILVTSSPRNRNNFRLILGSIMQTLEENEVMPINHIKNIKVLKSIPERNKTYSLEMESKIFDYLEKEDPMLLLYIKFISYNYLRPIEVCRLTIGDIDLENNTLRFKAKNSLSKTKIIPEILLEDLPDLSQMDKSHLLFTPDRIGGEWETTETNRRDYFSKRFKKMVKSHFNLNMDYGLYSFRHTSITKLYRMLLKNASPFEAKSKLMLITGHNSMVALQKYLRDIDAELPEDYSNLLK</sequence>
<evidence type="ECO:0000259" key="6">
    <source>
        <dbReference type="PROSITE" id="PS51898"/>
    </source>
</evidence>
<dbReference type="InterPro" id="IPR013762">
    <property type="entry name" value="Integrase-like_cat_sf"/>
</dbReference>
<keyword evidence="9" id="KW-1185">Reference proteome</keyword>
<evidence type="ECO:0000259" key="7">
    <source>
        <dbReference type="PROSITE" id="PS51900"/>
    </source>
</evidence>
<evidence type="ECO:0000256" key="1">
    <source>
        <dbReference type="ARBA" id="ARBA00022908"/>
    </source>
</evidence>
<dbReference type="Gene3D" id="1.10.150.130">
    <property type="match status" value="1"/>
</dbReference>
<dbReference type="CDD" id="cd00397">
    <property type="entry name" value="DNA_BRE_C"/>
    <property type="match status" value="1"/>
</dbReference>
<gene>
    <name evidence="8" type="ORF">H4O18_15295</name>
</gene>
<reference evidence="8 9" key="1">
    <citation type="submission" date="2020-08" db="EMBL/GenBank/DDBJ databases">
        <title>Arenibacter gaetbuli sp. nov., isolated from a sand dune.</title>
        <authorList>
            <person name="Park S."/>
            <person name="Yoon J.-H."/>
        </authorList>
    </citation>
    <scope>NUCLEOTIDE SEQUENCE [LARGE SCALE GENOMIC DNA]</scope>
    <source>
        <strain evidence="8 9">BSSL-BM3</strain>
    </source>
</reference>
<dbReference type="InterPro" id="IPR044068">
    <property type="entry name" value="CB"/>
</dbReference>
<dbReference type="InterPro" id="IPR010998">
    <property type="entry name" value="Integrase_recombinase_N"/>
</dbReference>
<dbReference type="Gene3D" id="1.10.443.10">
    <property type="entry name" value="Intergrase catalytic core"/>
    <property type="match status" value="1"/>
</dbReference>
<evidence type="ECO:0000256" key="2">
    <source>
        <dbReference type="ARBA" id="ARBA00023125"/>
    </source>
</evidence>
<feature type="region of interest" description="Disordered" evidence="5">
    <location>
        <begin position="103"/>
        <end position="125"/>
    </location>
</feature>
<dbReference type="Pfam" id="PF00589">
    <property type="entry name" value="Phage_integrase"/>
    <property type="match status" value="1"/>
</dbReference>
<evidence type="ECO:0000313" key="8">
    <source>
        <dbReference type="EMBL" id="MBC8769361.1"/>
    </source>
</evidence>
<dbReference type="EMBL" id="JACLHY010000017">
    <property type="protein sequence ID" value="MBC8769361.1"/>
    <property type="molecule type" value="Genomic_DNA"/>
</dbReference>
<dbReference type="RefSeq" id="WP_187586110.1">
    <property type="nucleotide sequence ID" value="NZ_JACLHY010000017.1"/>
</dbReference>
<dbReference type="SUPFAM" id="SSF56349">
    <property type="entry name" value="DNA breaking-rejoining enzymes"/>
    <property type="match status" value="1"/>
</dbReference>
<feature type="domain" description="Tyr recombinase" evidence="6">
    <location>
        <begin position="247"/>
        <end position="434"/>
    </location>
</feature>
<dbReference type="Proteomes" id="UP000618952">
    <property type="component" value="Unassembled WGS sequence"/>
</dbReference>
<evidence type="ECO:0000256" key="3">
    <source>
        <dbReference type="ARBA" id="ARBA00023172"/>
    </source>
</evidence>
<proteinExistence type="predicted"/>
<organism evidence="8 9">
    <name type="scientific">Arenibacter arenosicollis</name>
    <dbReference type="NCBI Taxonomy" id="2762274"/>
    <lineage>
        <taxon>Bacteria</taxon>
        <taxon>Pseudomonadati</taxon>
        <taxon>Bacteroidota</taxon>
        <taxon>Flavobacteriia</taxon>
        <taxon>Flavobacteriales</taxon>
        <taxon>Flavobacteriaceae</taxon>
        <taxon>Arenibacter</taxon>
    </lineage>
</organism>
<evidence type="ECO:0000256" key="4">
    <source>
        <dbReference type="PROSITE-ProRule" id="PRU01248"/>
    </source>
</evidence>
<dbReference type="InterPro" id="IPR011010">
    <property type="entry name" value="DNA_brk_join_enz"/>
</dbReference>
<feature type="domain" description="Core-binding (CB)" evidence="7">
    <location>
        <begin position="141"/>
        <end position="226"/>
    </location>
</feature>